<dbReference type="Proteomes" id="UP000318437">
    <property type="component" value="Unassembled WGS sequence"/>
</dbReference>
<dbReference type="InterPro" id="IPR008271">
    <property type="entry name" value="Ser/Thr_kinase_AS"/>
</dbReference>
<feature type="binding site" evidence="5">
    <location>
        <position position="53"/>
    </location>
    <ligand>
        <name>ATP</name>
        <dbReference type="ChEBI" id="CHEBI:30616"/>
    </ligand>
</feature>
<dbReference type="InterPro" id="IPR017441">
    <property type="entry name" value="Protein_kinase_ATP_BS"/>
</dbReference>
<feature type="transmembrane region" description="Helical" evidence="7">
    <location>
        <begin position="334"/>
        <end position="352"/>
    </location>
</feature>
<dbReference type="PANTHER" id="PTHR43289:SF6">
    <property type="entry name" value="SERINE_THREONINE-PROTEIN KINASE NEKL-3"/>
    <property type="match status" value="1"/>
</dbReference>
<keyword evidence="4 5" id="KW-0067">ATP-binding</keyword>
<dbReference type="Pfam" id="PF00069">
    <property type="entry name" value="Pkinase"/>
    <property type="match status" value="1"/>
</dbReference>
<dbReference type="PROSITE" id="PS50011">
    <property type="entry name" value="PROTEIN_KINASE_DOM"/>
    <property type="match status" value="1"/>
</dbReference>
<dbReference type="RefSeq" id="WP_146447627.1">
    <property type="nucleotide sequence ID" value="NZ_SJPS01000001.1"/>
</dbReference>
<dbReference type="PANTHER" id="PTHR43289">
    <property type="entry name" value="MITOGEN-ACTIVATED PROTEIN KINASE KINASE KINASE 20-RELATED"/>
    <property type="match status" value="1"/>
</dbReference>
<dbReference type="SMART" id="SM00220">
    <property type="entry name" value="S_TKc"/>
    <property type="match status" value="1"/>
</dbReference>
<organism evidence="9 10">
    <name type="scientific">Bythopirellula polymerisocia</name>
    <dbReference type="NCBI Taxonomy" id="2528003"/>
    <lineage>
        <taxon>Bacteria</taxon>
        <taxon>Pseudomonadati</taxon>
        <taxon>Planctomycetota</taxon>
        <taxon>Planctomycetia</taxon>
        <taxon>Pirellulales</taxon>
        <taxon>Lacipirellulaceae</taxon>
        <taxon>Bythopirellula</taxon>
    </lineage>
</organism>
<name>A0A5C6D460_9BACT</name>
<dbReference type="GO" id="GO:0004674">
    <property type="term" value="F:protein serine/threonine kinase activity"/>
    <property type="evidence" value="ECO:0007669"/>
    <property type="project" value="UniProtKB-EC"/>
</dbReference>
<dbReference type="PROSITE" id="PS00107">
    <property type="entry name" value="PROTEIN_KINASE_ATP"/>
    <property type="match status" value="1"/>
</dbReference>
<dbReference type="PROSITE" id="PS00108">
    <property type="entry name" value="PROTEIN_KINASE_ST"/>
    <property type="match status" value="1"/>
</dbReference>
<reference evidence="9 10" key="1">
    <citation type="submission" date="2019-02" db="EMBL/GenBank/DDBJ databases">
        <title>Deep-cultivation of Planctomycetes and their phenomic and genomic characterization uncovers novel biology.</title>
        <authorList>
            <person name="Wiegand S."/>
            <person name="Jogler M."/>
            <person name="Boedeker C."/>
            <person name="Pinto D."/>
            <person name="Vollmers J."/>
            <person name="Rivas-Marin E."/>
            <person name="Kohn T."/>
            <person name="Peeters S.H."/>
            <person name="Heuer A."/>
            <person name="Rast P."/>
            <person name="Oberbeckmann S."/>
            <person name="Bunk B."/>
            <person name="Jeske O."/>
            <person name="Meyerdierks A."/>
            <person name="Storesund J.E."/>
            <person name="Kallscheuer N."/>
            <person name="Luecker S."/>
            <person name="Lage O.M."/>
            <person name="Pohl T."/>
            <person name="Merkel B.J."/>
            <person name="Hornburger P."/>
            <person name="Mueller R.-W."/>
            <person name="Bruemmer F."/>
            <person name="Labrenz M."/>
            <person name="Spormann A.M."/>
            <person name="Op Den Camp H."/>
            <person name="Overmann J."/>
            <person name="Amann R."/>
            <person name="Jetten M.S.M."/>
            <person name="Mascher T."/>
            <person name="Medema M.H."/>
            <person name="Devos D.P."/>
            <person name="Kaster A.-K."/>
            <person name="Ovreas L."/>
            <person name="Rohde M."/>
            <person name="Galperin M.Y."/>
            <person name="Jogler C."/>
        </authorList>
    </citation>
    <scope>NUCLEOTIDE SEQUENCE [LARGE SCALE GENOMIC DNA]</scope>
    <source>
        <strain evidence="9 10">Pla144</strain>
    </source>
</reference>
<feature type="domain" description="Protein kinase" evidence="8">
    <location>
        <begin position="24"/>
        <end position="285"/>
    </location>
</feature>
<sequence length="353" mass="38717">MISQDAKRKENAAPSNAGELVGPYWLGRCLGRGGFGAVFEGTHQETGQRVAIKLLHGTKELEPEVQNRFVREIALLKKLDHENIVHVFDAGLNEDSIYCAMELVECGSLKEVLIVRGRLPWREAAEVTVQVSRALSHAHQRGCIHRDLKPANLYLSEDGFVKLGDLGLARDLNDSRLTTSGQTVGTWRYMPPEQITAQDDIDGRLDIYALGCIVFEMVAGHVPFDGANFAEIFDQHLESAPPRLDVIVPDCPSEFADLVDAMLEKKPENRPKNAQQVADTLEQLLSGTSNASRLYQLAQAKDDHAGEAETSSPNLTQRLQSGPIADARKPNTRVLIGIGIVFAILGAIVLALR</sequence>
<proteinExistence type="predicted"/>
<feature type="region of interest" description="Disordered" evidence="6">
    <location>
        <begin position="300"/>
        <end position="324"/>
    </location>
</feature>
<keyword evidence="2 5" id="KW-0547">Nucleotide-binding</keyword>
<keyword evidence="10" id="KW-1185">Reference proteome</keyword>
<keyword evidence="7" id="KW-0812">Transmembrane</keyword>
<dbReference type="AlphaFoldDB" id="A0A5C6D460"/>
<evidence type="ECO:0000256" key="6">
    <source>
        <dbReference type="SAM" id="MobiDB-lite"/>
    </source>
</evidence>
<gene>
    <name evidence="9" type="primary">pknH_1</name>
    <name evidence="9" type="ORF">Pla144_04070</name>
</gene>
<keyword evidence="1 9" id="KW-0808">Transferase</keyword>
<dbReference type="Gene3D" id="3.30.200.20">
    <property type="entry name" value="Phosphorylase Kinase, domain 1"/>
    <property type="match status" value="1"/>
</dbReference>
<evidence type="ECO:0000256" key="2">
    <source>
        <dbReference type="ARBA" id="ARBA00022741"/>
    </source>
</evidence>
<dbReference type="Gene3D" id="1.10.510.10">
    <property type="entry name" value="Transferase(Phosphotransferase) domain 1"/>
    <property type="match status" value="1"/>
</dbReference>
<dbReference type="OrthoDB" id="9762169at2"/>
<keyword evidence="7" id="KW-1133">Transmembrane helix</keyword>
<evidence type="ECO:0000313" key="9">
    <source>
        <dbReference type="EMBL" id="TWU29629.1"/>
    </source>
</evidence>
<keyword evidence="3 9" id="KW-0418">Kinase</keyword>
<dbReference type="SUPFAM" id="SSF56112">
    <property type="entry name" value="Protein kinase-like (PK-like)"/>
    <property type="match status" value="1"/>
</dbReference>
<feature type="compositionally biased region" description="Polar residues" evidence="6">
    <location>
        <begin position="309"/>
        <end position="320"/>
    </location>
</feature>
<dbReference type="EMBL" id="SJPS01000001">
    <property type="protein sequence ID" value="TWU29629.1"/>
    <property type="molecule type" value="Genomic_DNA"/>
</dbReference>
<comment type="caution">
    <text evidence="9">The sequence shown here is derived from an EMBL/GenBank/DDBJ whole genome shotgun (WGS) entry which is preliminary data.</text>
</comment>
<dbReference type="CDD" id="cd14014">
    <property type="entry name" value="STKc_PknB_like"/>
    <property type="match status" value="1"/>
</dbReference>
<keyword evidence="7" id="KW-0472">Membrane</keyword>
<evidence type="ECO:0000256" key="7">
    <source>
        <dbReference type="SAM" id="Phobius"/>
    </source>
</evidence>
<evidence type="ECO:0000256" key="1">
    <source>
        <dbReference type="ARBA" id="ARBA00022679"/>
    </source>
</evidence>
<protein>
    <submittedName>
        <fullName evidence="9">Serine/threonine-protein kinase PknH</fullName>
        <ecNumber evidence="9">2.7.11.1</ecNumber>
    </submittedName>
</protein>
<dbReference type="InterPro" id="IPR011009">
    <property type="entry name" value="Kinase-like_dom_sf"/>
</dbReference>
<dbReference type="InterPro" id="IPR000719">
    <property type="entry name" value="Prot_kinase_dom"/>
</dbReference>
<evidence type="ECO:0000256" key="3">
    <source>
        <dbReference type="ARBA" id="ARBA00022777"/>
    </source>
</evidence>
<accession>A0A5C6D460</accession>
<dbReference type="GO" id="GO:0005524">
    <property type="term" value="F:ATP binding"/>
    <property type="evidence" value="ECO:0007669"/>
    <property type="project" value="UniProtKB-UniRule"/>
</dbReference>
<dbReference type="EC" id="2.7.11.1" evidence="9"/>
<evidence type="ECO:0000259" key="8">
    <source>
        <dbReference type="PROSITE" id="PS50011"/>
    </source>
</evidence>
<evidence type="ECO:0000256" key="4">
    <source>
        <dbReference type="ARBA" id="ARBA00022840"/>
    </source>
</evidence>
<evidence type="ECO:0000256" key="5">
    <source>
        <dbReference type="PROSITE-ProRule" id="PRU10141"/>
    </source>
</evidence>
<evidence type="ECO:0000313" key="10">
    <source>
        <dbReference type="Proteomes" id="UP000318437"/>
    </source>
</evidence>